<protein>
    <submittedName>
        <fullName evidence="1">Uncharacterized protein</fullName>
    </submittedName>
</protein>
<sequence length="67" mass="7878">MQTLFQKAKTMERRLGVYSRRWGNGEQRRGNCHGRISCCRWVLPESPLEPIDGQSLERTIDRSQVRC</sequence>
<dbReference type="Proteomes" id="UP000326757">
    <property type="component" value="Unassembled WGS sequence"/>
</dbReference>
<dbReference type="EMBL" id="VIGI01000001">
    <property type="protein sequence ID" value="KAB8305184.1"/>
    <property type="molecule type" value="Genomic_DNA"/>
</dbReference>
<dbReference type="AlphaFoldDB" id="A0A5N6KMV9"/>
<evidence type="ECO:0000313" key="1">
    <source>
        <dbReference type="EMBL" id="KAB8305184.1"/>
    </source>
</evidence>
<evidence type="ECO:0000313" key="2">
    <source>
        <dbReference type="Proteomes" id="UP000326757"/>
    </source>
</evidence>
<organism evidence="1 2">
    <name type="scientific">Monilinia laxa</name>
    <name type="common">Brown rot fungus</name>
    <name type="synonym">Sclerotinia laxa</name>
    <dbReference type="NCBI Taxonomy" id="61186"/>
    <lineage>
        <taxon>Eukaryota</taxon>
        <taxon>Fungi</taxon>
        <taxon>Dikarya</taxon>
        <taxon>Ascomycota</taxon>
        <taxon>Pezizomycotina</taxon>
        <taxon>Leotiomycetes</taxon>
        <taxon>Helotiales</taxon>
        <taxon>Sclerotiniaceae</taxon>
        <taxon>Monilinia</taxon>
    </lineage>
</organism>
<comment type="caution">
    <text evidence="1">The sequence shown here is derived from an EMBL/GenBank/DDBJ whole genome shotgun (WGS) entry which is preliminary data.</text>
</comment>
<name>A0A5N6KMV9_MONLA</name>
<reference evidence="1 2" key="1">
    <citation type="submission" date="2019-06" db="EMBL/GenBank/DDBJ databases">
        <title>Genome Sequence of the Brown Rot Fungal Pathogen Monilinia laxa.</title>
        <authorList>
            <person name="De Miccolis Angelini R.M."/>
            <person name="Landi L."/>
            <person name="Abate D."/>
            <person name="Pollastro S."/>
            <person name="Romanazzi G."/>
            <person name="Faretra F."/>
        </authorList>
    </citation>
    <scope>NUCLEOTIDE SEQUENCE [LARGE SCALE GENOMIC DNA]</scope>
    <source>
        <strain evidence="1 2">Mlax316</strain>
    </source>
</reference>
<gene>
    <name evidence="1" type="ORF">EYC80_004474</name>
</gene>
<keyword evidence="2" id="KW-1185">Reference proteome</keyword>
<proteinExistence type="predicted"/>
<accession>A0A5N6KMV9</accession>